<dbReference type="EMBL" id="JARTCD010000031">
    <property type="protein sequence ID" value="KAJ8657520.1"/>
    <property type="molecule type" value="Genomic_DNA"/>
</dbReference>
<dbReference type="SUPFAM" id="SSF52113">
    <property type="entry name" value="BRCT domain"/>
    <property type="match status" value="1"/>
</dbReference>
<keyword evidence="2" id="KW-0677">Repeat</keyword>
<keyword evidence="3" id="KW-0227">DNA damage</keyword>
<evidence type="ECO:0000259" key="7">
    <source>
        <dbReference type="PROSITE" id="PS50172"/>
    </source>
</evidence>
<dbReference type="GO" id="GO:0004842">
    <property type="term" value="F:ubiquitin-protein transferase activity"/>
    <property type="evidence" value="ECO:0007669"/>
    <property type="project" value="TreeGrafter"/>
</dbReference>
<comment type="caution">
    <text evidence="8">The sequence shown here is derived from an EMBL/GenBank/DDBJ whole genome shotgun (WGS) entry which is preliminary data.</text>
</comment>
<dbReference type="GeneID" id="83214232"/>
<sequence length="324" mass="37026">MSNQPSFPIDEDMDPRTHLLIALGYIDNGEQGDHIRRSTTLTSIPPAHLELFMRSNRNLARDDEETIPSPSDQPSMSSQGHPHPRRQQQQQPLTGSPMSFASRPEDEETVDEMEERMRRTMMIPFIMCSGVNEDNKQLLLRQVEQSELQMMEVDDITNGFDTVTHIIASINNRRRCERTNEYLCGLLQGKWIIDETWITDSCDRGYWLPEEPYLVHGDTASEHMDAPMLARRALVEGRALPFIGLHFYLHGDFRDLIQMRDITILCEMGGGTLVDHPNVERCVAIVSNGNEHTATIRELNPYALIRTVDWFINTVSRGIGRALP</sequence>
<gene>
    <name evidence="8" type="ORF">O0I10_006822</name>
</gene>
<evidence type="ECO:0000256" key="1">
    <source>
        <dbReference type="ARBA" id="ARBA00004123"/>
    </source>
</evidence>
<dbReference type="InterPro" id="IPR001357">
    <property type="entry name" value="BRCT_dom"/>
</dbReference>
<protein>
    <recommendedName>
        <fullName evidence="7">BRCT domain-containing protein</fullName>
    </recommendedName>
</protein>
<evidence type="ECO:0000256" key="3">
    <source>
        <dbReference type="ARBA" id="ARBA00022763"/>
    </source>
</evidence>
<proteinExistence type="predicted"/>
<dbReference type="RefSeq" id="XP_058342433.1">
    <property type="nucleotide sequence ID" value="XM_058486847.1"/>
</dbReference>
<evidence type="ECO:0000313" key="8">
    <source>
        <dbReference type="EMBL" id="KAJ8657520.1"/>
    </source>
</evidence>
<dbReference type="AlphaFoldDB" id="A0AAD7V2B0"/>
<dbReference type="GO" id="GO:0045944">
    <property type="term" value="P:positive regulation of transcription by RNA polymerase II"/>
    <property type="evidence" value="ECO:0007669"/>
    <property type="project" value="TreeGrafter"/>
</dbReference>
<feature type="compositionally biased region" description="Low complexity" evidence="6">
    <location>
        <begin position="68"/>
        <end position="92"/>
    </location>
</feature>
<dbReference type="Proteomes" id="UP001234581">
    <property type="component" value="Unassembled WGS sequence"/>
</dbReference>
<dbReference type="GO" id="GO:0005634">
    <property type="term" value="C:nucleus"/>
    <property type="evidence" value="ECO:0007669"/>
    <property type="project" value="UniProtKB-SubCell"/>
</dbReference>
<evidence type="ECO:0000256" key="2">
    <source>
        <dbReference type="ARBA" id="ARBA00022737"/>
    </source>
</evidence>
<feature type="domain" description="BRCT" evidence="7">
    <location>
        <begin position="163"/>
        <end position="215"/>
    </location>
</feature>
<evidence type="ECO:0000256" key="5">
    <source>
        <dbReference type="ARBA" id="ARBA00023242"/>
    </source>
</evidence>
<dbReference type="Gene3D" id="3.40.50.10190">
    <property type="entry name" value="BRCT domain"/>
    <property type="match status" value="1"/>
</dbReference>
<evidence type="ECO:0000313" key="9">
    <source>
        <dbReference type="Proteomes" id="UP001234581"/>
    </source>
</evidence>
<name>A0AAD7V2B0_9FUNG</name>
<dbReference type="InterPro" id="IPR031099">
    <property type="entry name" value="BRCA1-associated"/>
</dbReference>
<feature type="region of interest" description="Disordered" evidence="6">
    <location>
        <begin position="62"/>
        <end position="113"/>
    </location>
</feature>
<keyword evidence="4" id="KW-0234">DNA repair</keyword>
<keyword evidence="5" id="KW-0539">Nucleus</keyword>
<dbReference type="PANTHER" id="PTHR13763:SF0">
    <property type="entry name" value="BREAST CANCER TYPE 1 SUSCEPTIBILITY PROTEIN"/>
    <property type="match status" value="1"/>
</dbReference>
<reference evidence="8 9" key="1">
    <citation type="submission" date="2023-03" db="EMBL/GenBank/DDBJ databases">
        <title>Genome sequence of Lichtheimia ornata CBS 291.66.</title>
        <authorList>
            <person name="Mohabir J.T."/>
            <person name="Shea T.P."/>
            <person name="Kurbessoian T."/>
            <person name="Berby B."/>
            <person name="Fontaine J."/>
            <person name="Livny J."/>
            <person name="Gnirke A."/>
            <person name="Stajich J.E."/>
            <person name="Cuomo C.A."/>
        </authorList>
    </citation>
    <scope>NUCLEOTIDE SEQUENCE [LARGE SCALE GENOMIC DNA]</scope>
    <source>
        <strain evidence="8">CBS 291.66</strain>
    </source>
</reference>
<evidence type="ECO:0000256" key="6">
    <source>
        <dbReference type="SAM" id="MobiDB-lite"/>
    </source>
</evidence>
<dbReference type="GO" id="GO:0000724">
    <property type="term" value="P:double-strand break repair via homologous recombination"/>
    <property type="evidence" value="ECO:0007669"/>
    <property type="project" value="TreeGrafter"/>
</dbReference>
<dbReference type="InterPro" id="IPR036420">
    <property type="entry name" value="BRCT_dom_sf"/>
</dbReference>
<dbReference type="PROSITE" id="PS50172">
    <property type="entry name" value="BRCT"/>
    <property type="match status" value="1"/>
</dbReference>
<accession>A0AAD7V2B0</accession>
<dbReference type="PANTHER" id="PTHR13763">
    <property type="entry name" value="BREAST CANCER TYPE 1 SUSCEPTIBILITY PROTEIN BRCA1"/>
    <property type="match status" value="1"/>
</dbReference>
<comment type="subcellular location">
    <subcellularLocation>
        <location evidence="1">Nucleus</location>
    </subcellularLocation>
</comment>
<evidence type="ECO:0000256" key="4">
    <source>
        <dbReference type="ARBA" id="ARBA00023204"/>
    </source>
</evidence>
<organism evidence="8 9">
    <name type="scientific">Lichtheimia ornata</name>
    <dbReference type="NCBI Taxonomy" id="688661"/>
    <lineage>
        <taxon>Eukaryota</taxon>
        <taxon>Fungi</taxon>
        <taxon>Fungi incertae sedis</taxon>
        <taxon>Mucoromycota</taxon>
        <taxon>Mucoromycotina</taxon>
        <taxon>Mucoromycetes</taxon>
        <taxon>Mucorales</taxon>
        <taxon>Lichtheimiaceae</taxon>
        <taxon>Lichtheimia</taxon>
    </lineage>
</organism>
<keyword evidence="9" id="KW-1185">Reference proteome</keyword>